<dbReference type="Pfam" id="PF02992">
    <property type="entry name" value="Transposase_21"/>
    <property type="match status" value="1"/>
</dbReference>
<dbReference type="PANTHER" id="PTHR10775">
    <property type="entry name" value="OS08G0208400 PROTEIN"/>
    <property type="match status" value="1"/>
</dbReference>
<accession>A0AAD5J5W6</accession>
<reference evidence="1" key="2">
    <citation type="submission" date="2023-02" db="EMBL/GenBank/DDBJ databases">
        <authorList>
            <person name="Swenson N.G."/>
            <person name="Wegrzyn J.L."/>
            <person name="Mcevoy S.L."/>
        </authorList>
    </citation>
    <scope>NUCLEOTIDE SEQUENCE</scope>
    <source>
        <strain evidence="1">91603</strain>
        <tissue evidence="1">Leaf</tissue>
    </source>
</reference>
<dbReference type="EMBL" id="JAJSOW010000100">
    <property type="protein sequence ID" value="KAI9186443.1"/>
    <property type="molecule type" value="Genomic_DNA"/>
</dbReference>
<dbReference type="Gene3D" id="1.10.340.70">
    <property type="match status" value="1"/>
</dbReference>
<dbReference type="PANTHER" id="PTHR10775:SF180">
    <property type="entry name" value="TRANSPOSON, EN_SPM-LIKE, TRANSPOSASE-ASSOCIATED DOMAIN PROTEIN-RELATED"/>
    <property type="match status" value="1"/>
</dbReference>
<organism evidence="1 2">
    <name type="scientific">Acer negundo</name>
    <name type="common">Box elder</name>
    <dbReference type="NCBI Taxonomy" id="4023"/>
    <lineage>
        <taxon>Eukaryota</taxon>
        <taxon>Viridiplantae</taxon>
        <taxon>Streptophyta</taxon>
        <taxon>Embryophyta</taxon>
        <taxon>Tracheophyta</taxon>
        <taxon>Spermatophyta</taxon>
        <taxon>Magnoliopsida</taxon>
        <taxon>eudicotyledons</taxon>
        <taxon>Gunneridae</taxon>
        <taxon>Pentapetalae</taxon>
        <taxon>rosids</taxon>
        <taxon>malvids</taxon>
        <taxon>Sapindales</taxon>
        <taxon>Sapindaceae</taxon>
        <taxon>Hippocastanoideae</taxon>
        <taxon>Acereae</taxon>
        <taxon>Acer</taxon>
    </lineage>
</organism>
<sequence>MVDPNSNFEFIFSNKVLRFQGRIYVGKEGPLRGKLLEKAHFTAIRGHSGIKGTIKRLQQYFYWRTLSKDVMGPQQPGNHIDVYLAPLIEDLKTLWDIGVDAFDANKQEYFTLRAVLLWTINDFPAYGNLSGCTVKGYFACPISREGTNSCWLKHCKKNAYMGHRKFLPINHPYRRLKMFSMVNKNWVSS</sequence>
<evidence type="ECO:0008006" key="3">
    <source>
        <dbReference type="Google" id="ProtNLM"/>
    </source>
</evidence>
<dbReference type="Proteomes" id="UP001064489">
    <property type="component" value="Chromosome 3"/>
</dbReference>
<name>A0AAD5J5W6_ACENE</name>
<dbReference type="AlphaFoldDB" id="A0AAD5J5W6"/>
<gene>
    <name evidence="1" type="ORF">LWI28_017293</name>
</gene>
<evidence type="ECO:0000313" key="1">
    <source>
        <dbReference type="EMBL" id="KAI9186443.1"/>
    </source>
</evidence>
<keyword evidence="2" id="KW-1185">Reference proteome</keyword>
<reference evidence="1" key="1">
    <citation type="journal article" date="2022" name="Plant J.">
        <title>Strategies of tolerance reflected in two North American maple genomes.</title>
        <authorList>
            <person name="McEvoy S.L."/>
            <person name="Sezen U.U."/>
            <person name="Trouern-Trend A."/>
            <person name="McMahon S.M."/>
            <person name="Schaberg P.G."/>
            <person name="Yang J."/>
            <person name="Wegrzyn J.L."/>
            <person name="Swenson N.G."/>
        </authorList>
    </citation>
    <scope>NUCLEOTIDE SEQUENCE</scope>
    <source>
        <strain evidence="1">91603</strain>
    </source>
</reference>
<evidence type="ECO:0000313" key="2">
    <source>
        <dbReference type="Proteomes" id="UP001064489"/>
    </source>
</evidence>
<dbReference type="InterPro" id="IPR004242">
    <property type="entry name" value="Transposase_21"/>
</dbReference>
<comment type="caution">
    <text evidence="1">The sequence shown here is derived from an EMBL/GenBank/DDBJ whole genome shotgun (WGS) entry which is preliminary data.</text>
</comment>
<proteinExistence type="predicted"/>
<protein>
    <recommendedName>
        <fullName evidence="3">Integrase zinc-binding domain-containing protein</fullName>
    </recommendedName>
</protein>